<reference evidence="4" key="1">
    <citation type="journal article" date="2014" name="Int. J. Syst. Evol. Microbiol.">
        <title>Complete genome sequence of Corynebacterium casei LMG S-19264T (=DSM 44701T), isolated from a smear-ripened cheese.</title>
        <authorList>
            <consortium name="US DOE Joint Genome Institute (JGI-PGF)"/>
            <person name="Walter F."/>
            <person name="Albersmeier A."/>
            <person name="Kalinowski J."/>
            <person name="Ruckert C."/>
        </authorList>
    </citation>
    <scope>NUCLEOTIDE SEQUENCE</scope>
    <source>
        <strain evidence="4">CGMCC 1.15725</strain>
    </source>
</reference>
<dbReference type="AlphaFoldDB" id="A0A8J3E7L1"/>
<dbReference type="InterPro" id="IPR028203">
    <property type="entry name" value="PSII_CF48-like_dom"/>
</dbReference>
<dbReference type="Pfam" id="PF14870">
    <property type="entry name" value="PSII_BNR"/>
    <property type="match status" value="2"/>
</dbReference>
<accession>A0A8J3E7L1</accession>
<dbReference type="SUPFAM" id="SSF50939">
    <property type="entry name" value="Sialidases"/>
    <property type="match status" value="1"/>
</dbReference>
<keyword evidence="1" id="KW-0602">Photosynthesis</keyword>
<reference evidence="4" key="2">
    <citation type="submission" date="2020-09" db="EMBL/GenBank/DDBJ databases">
        <authorList>
            <person name="Sun Q."/>
            <person name="Zhou Y."/>
        </authorList>
    </citation>
    <scope>NUCLEOTIDE SEQUENCE</scope>
    <source>
        <strain evidence="4">CGMCC 1.15725</strain>
    </source>
</reference>
<sequence>MLLLAATASAASLADLSGGTADPLKNPSALSPHSLHLLMTAVAWTGERLVSVGERGTILLSDDQGASWRQVRSPVRATLTAATFPAPQTGWVVGNGGVLLQTRDGGETWAKAFDGVEAAAIELAAAKAALERAPGDAAVQRRMREAEGLVADGPDKPLLDVRFLDETRGLVVGAYGLAFRTDDGGRHWRSIMGEIDNPAGHHLYGIAATPDALVLVGEQGAVFRSTDGGQSFQAEKPVGRGSLFGAVTTRSGALVAFGLRGALFRSEDGVNWARIGSRSASINAGAVLADGTVLLADETGTLARSRDDGRSFEDMRLPDPTPCFGLAAAGSDALVVAGPGGNVRVPAALVRGANAQGIAQ</sequence>
<protein>
    <recommendedName>
        <fullName evidence="3">Photosynthesis system II assembly factor Ycf48/Hcf136-like domain-containing protein</fullName>
    </recommendedName>
</protein>
<dbReference type="GO" id="GO:0009523">
    <property type="term" value="C:photosystem II"/>
    <property type="evidence" value="ECO:0007669"/>
    <property type="project" value="UniProtKB-KW"/>
</dbReference>
<dbReference type="Proteomes" id="UP000646365">
    <property type="component" value="Unassembled WGS sequence"/>
</dbReference>
<feature type="domain" description="Photosynthesis system II assembly factor Ycf48/Hcf136-like" evidence="3">
    <location>
        <begin position="65"/>
        <end position="111"/>
    </location>
</feature>
<dbReference type="InterPro" id="IPR036278">
    <property type="entry name" value="Sialidase_sf"/>
</dbReference>
<evidence type="ECO:0000313" key="4">
    <source>
        <dbReference type="EMBL" id="GGF43932.1"/>
    </source>
</evidence>
<gene>
    <name evidence="4" type="ORF">GCM10011611_57910</name>
</gene>
<proteinExistence type="predicted"/>
<evidence type="ECO:0000256" key="1">
    <source>
        <dbReference type="ARBA" id="ARBA00022531"/>
    </source>
</evidence>
<dbReference type="EMBL" id="BMJQ01000020">
    <property type="protein sequence ID" value="GGF43932.1"/>
    <property type="molecule type" value="Genomic_DNA"/>
</dbReference>
<evidence type="ECO:0000256" key="2">
    <source>
        <dbReference type="ARBA" id="ARBA00023276"/>
    </source>
</evidence>
<feature type="domain" description="Photosynthesis system II assembly factor Ycf48/Hcf136-like" evidence="3">
    <location>
        <begin position="156"/>
        <end position="268"/>
    </location>
</feature>
<dbReference type="Gene3D" id="2.130.10.10">
    <property type="entry name" value="YVTN repeat-like/Quinoprotein amine dehydrogenase"/>
    <property type="match status" value="2"/>
</dbReference>
<dbReference type="PANTHER" id="PTHR47199">
    <property type="entry name" value="PHOTOSYSTEM II STABILITY/ASSEMBLY FACTOR HCF136, CHLOROPLASTIC"/>
    <property type="match status" value="1"/>
</dbReference>
<keyword evidence="5" id="KW-1185">Reference proteome</keyword>
<name>A0A8J3E7L1_9PROT</name>
<evidence type="ECO:0000313" key="5">
    <source>
        <dbReference type="Proteomes" id="UP000646365"/>
    </source>
</evidence>
<dbReference type="PANTHER" id="PTHR47199:SF2">
    <property type="entry name" value="PHOTOSYSTEM II STABILITY_ASSEMBLY FACTOR HCF136, CHLOROPLASTIC"/>
    <property type="match status" value="1"/>
</dbReference>
<keyword evidence="2" id="KW-0604">Photosystem II</keyword>
<comment type="caution">
    <text evidence="4">The sequence shown here is derived from an EMBL/GenBank/DDBJ whole genome shotgun (WGS) entry which is preliminary data.</text>
</comment>
<dbReference type="InterPro" id="IPR015943">
    <property type="entry name" value="WD40/YVTN_repeat-like_dom_sf"/>
</dbReference>
<organism evidence="4 5">
    <name type="scientific">Aliidongia dinghuensis</name>
    <dbReference type="NCBI Taxonomy" id="1867774"/>
    <lineage>
        <taxon>Bacteria</taxon>
        <taxon>Pseudomonadati</taxon>
        <taxon>Pseudomonadota</taxon>
        <taxon>Alphaproteobacteria</taxon>
        <taxon>Rhodospirillales</taxon>
        <taxon>Dongiaceae</taxon>
        <taxon>Aliidongia</taxon>
    </lineage>
</organism>
<evidence type="ECO:0000259" key="3">
    <source>
        <dbReference type="Pfam" id="PF14870"/>
    </source>
</evidence>
<dbReference type="GO" id="GO:0015979">
    <property type="term" value="P:photosynthesis"/>
    <property type="evidence" value="ECO:0007669"/>
    <property type="project" value="UniProtKB-KW"/>
</dbReference>